<accession>A0A4Y2J7Y0</accession>
<protein>
    <submittedName>
        <fullName evidence="1">Uncharacterized protein</fullName>
    </submittedName>
</protein>
<sequence length="124" mass="15054">MTFISFKTKYGGHSEFHRNLRQYVHQALEDLRNCNNKEDLDKAINSIHLKLVEICKRSYRLKKQEINKPPTWWTQDLAIMRKRVGAFRRRAQRAPTELRQATCIIYSRERAQYRRHLVKTRRRA</sequence>
<keyword evidence="2" id="KW-1185">Reference proteome</keyword>
<dbReference type="OrthoDB" id="6437038at2759"/>
<name>A0A4Y2J7Y0_ARAVE</name>
<reference evidence="1 2" key="1">
    <citation type="journal article" date="2019" name="Sci. Rep.">
        <title>Orb-weaving spider Araneus ventricosus genome elucidates the spidroin gene catalogue.</title>
        <authorList>
            <person name="Kono N."/>
            <person name="Nakamura H."/>
            <person name="Ohtoshi R."/>
            <person name="Moran D.A.P."/>
            <person name="Shinohara A."/>
            <person name="Yoshida Y."/>
            <person name="Fujiwara M."/>
            <person name="Mori M."/>
            <person name="Tomita M."/>
            <person name="Arakawa K."/>
        </authorList>
    </citation>
    <scope>NUCLEOTIDE SEQUENCE [LARGE SCALE GENOMIC DNA]</scope>
</reference>
<organism evidence="1 2">
    <name type="scientific">Araneus ventricosus</name>
    <name type="common">Orbweaver spider</name>
    <name type="synonym">Epeira ventricosa</name>
    <dbReference type="NCBI Taxonomy" id="182803"/>
    <lineage>
        <taxon>Eukaryota</taxon>
        <taxon>Metazoa</taxon>
        <taxon>Ecdysozoa</taxon>
        <taxon>Arthropoda</taxon>
        <taxon>Chelicerata</taxon>
        <taxon>Arachnida</taxon>
        <taxon>Araneae</taxon>
        <taxon>Araneomorphae</taxon>
        <taxon>Entelegynae</taxon>
        <taxon>Araneoidea</taxon>
        <taxon>Araneidae</taxon>
        <taxon>Araneus</taxon>
    </lineage>
</organism>
<dbReference type="AlphaFoldDB" id="A0A4Y2J7Y0"/>
<dbReference type="Proteomes" id="UP000499080">
    <property type="component" value="Unassembled WGS sequence"/>
</dbReference>
<dbReference type="EMBL" id="BGPR01003289">
    <property type="protein sequence ID" value="GBM86140.1"/>
    <property type="molecule type" value="Genomic_DNA"/>
</dbReference>
<gene>
    <name evidence="1" type="ORF">AVEN_75412_1</name>
</gene>
<proteinExistence type="predicted"/>
<evidence type="ECO:0000313" key="2">
    <source>
        <dbReference type="Proteomes" id="UP000499080"/>
    </source>
</evidence>
<comment type="caution">
    <text evidence="1">The sequence shown here is derived from an EMBL/GenBank/DDBJ whole genome shotgun (WGS) entry which is preliminary data.</text>
</comment>
<evidence type="ECO:0000313" key="1">
    <source>
        <dbReference type="EMBL" id="GBM86140.1"/>
    </source>
</evidence>